<evidence type="ECO:0000256" key="1">
    <source>
        <dbReference type="SAM" id="Phobius"/>
    </source>
</evidence>
<feature type="transmembrane region" description="Helical" evidence="1">
    <location>
        <begin position="50"/>
        <end position="75"/>
    </location>
</feature>
<evidence type="ECO:0000313" key="3">
    <source>
        <dbReference type="Proteomes" id="UP000230843"/>
    </source>
</evidence>
<comment type="caution">
    <text evidence="2">The sequence shown here is derived from an EMBL/GenBank/DDBJ whole genome shotgun (WGS) entry which is preliminary data.</text>
</comment>
<dbReference type="AlphaFoldDB" id="A0A2M7Z6N4"/>
<sequence>MKLKAGKFALAGAIFAGITMVTLTIVNSFGIYTGATLVMQDVHMYYNTSFWGTLTGVIEAGIITYLSIWLFIWIYNQLVGGKKKK</sequence>
<keyword evidence="1" id="KW-1133">Transmembrane helix</keyword>
<dbReference type="EMBL" id="PFVJ01000055">
    <property type="protein sequence ID" value="PJA89745.1"/>
    <property type="molecule type" value="Genomic_DNA"/>
</dbReference>
<gene>
    <name evidence="2" type="ORF">CO137_02620</name>
</gene>
<accession>A0A2M7Z6N4</accession>
<keyword evidence="1" id="KW-0472">Membrane</keyword>
<dbReference type="Proteomes" id="UP000230843">
    <property type="component" value="Unassembled WGS sequence"/>
</dbReference>
<protein>
    <submittedName>
        <fullName evidence="2">Uncharacterized protein</fullName>
    </submittedName>
</protein>
<reference evidence="3" key="1">
    <citation type="submission" date="2017-09" db="EMBL/GenBank/DDBJ databases">
        <title>Depth-based differentiation of microbial function through sediment-hosted aquifers and enrichment of novel symbionts in the deep terrestrial subsurface.</title>
        <authorList>
            <person name="Probst A.J."/>
            <person name="Ladd B."/>
            <person name="Jarett J.K."/>
            <person name="Geller-Mcgrath D.E."/>
            <person name="Sieber C.M.K."/>
            <person name="Emerson J.B."/>
            <person name="Anantharaman K."/>
            <person name="Thomas B.C."/>
            <person name="Malmstrom R."/>
            <person name="Stieglmeier M."/>
            <person name="Klingl A."/>
            <person name="Woyke T."/>
            <person name="Ryan C.M."/>
            <person name="Banfield J.F."/>
        </authorList>
    </citation>
    <scope>NUCLEOTIDE SEQUENCE [LARGE SCALE GENOMIC DNA]</scope>
</reference>
<feature type="transmembrane region" description="Helical" evidence="1">
    <location>
        <begin position="7"/>
        <end position="30"/>
    </location>
</feature>
<keyword evidence="1" id="KW-0812">Transmembrane</keyword>
<name>A0A2M7Z6N4_9BACT</name>
<evidence type="ECO:0000313" key="2">
    <source>
        <dbReference type="EMBL" id="PJA89745.1"/>
    </source>
</evidence>
<organism evidence="2 3">
    <name type="scientific">Candidatus Magasanikbacteria bacterium CG_4_9_14_3_um_filter_32_9</name>
    <dbReference type="NCBI Taxonomy" id="1974644"/>
    <lineage>
        <taxon>Bacteria</taxon>
        <taxon>Candidatus Magasanikiibacteriota</taxon>
    </lineage>
</organism>
<proteinExistence type="predicted"/>